<feature type="compositionally biased region" description="Gly residues" evidence="3">
    <location>
        <begin position="28"/>
        <end position="40"/>
    </location>
</feature>
<name>A0A5B0QGI5_PUCGR</name>
<dbReference type="GO" id="GO:0032153">
    <property type="term" value="C:cell division site"/>
    <property type="evidence" value="ECO:0007669"/>
    <property type="project" value="TreeGrafter"/>
</dbReference>
<feature type="region of interest" description="Disordered" evidence="3">
    <location>
        <begin position="789"/>
        <end position="810"/>
    </location>
</feature>
<sequence>MTVGSIAFSAPEGSYFFVMDLNVQRGGSAGGNGGGTGGSSSGEAHHSKSFNSSVSNISASSSNSNITPMANNSLNQPNLNGNQTGTSSNTSNAPAAIAITTNSAPQIPIVQVPAVPGIPANADVSQNLVAPPLYPCSLATVIINFPPVPPPNPFPHPGFLTAATKYARSKDTATDPLANESHPNEQTDSNASSTDDPSTSSSNTYPSSSSNNQAGGSSEKTSLPPNSRSVASPIKNRALNFSSTLSSLSNASRNGTHSLSSYATNSQSNLNPLSSRPRAAFKGSTSTFIKSSEGLPLPQSVIKTFYGSSSESSSSTGRDEGEERTFAFYTWNKSVIFAQLSPSRPAGETLFRLSFAANPTHVSLNHHTVSATSLDVVIGFSTGDLIYFDPFCARYTRLNKGGCISGSAVSKIEWLAPTVTRRDGHFVSSHVDGTLICWDKEREDWNGFVVDPWPKTQQTHSTPHPSAPHLPSSPLNRKKLNNHPPRPHADPRDHDILISGLNHNLPIEKRNRLNPVSHWKVSRKAITDFAYSPDSKFCAIVSEDGCLRIIDTYSEKLLDTYLSYFGALLCVCWSSDGRFVFTGGQDDLVTAYSPIEQRVIARCQGHGSFVTGLSFDPWFSDDRSCRFASVSEDCKLIFWDLSGASLAKPRLQQINSQSNHATSRRQSLVSNGSSPVHPHQSQHNNHTSSSVGSSGKNHKRGKVGLVDSSITLPAPAISDQPRHRLHLDQQSNTFGVPLYNRDFHSAPGRNEVAILQPVMVKEIGIDPLSSINYHRDLVVVASRTGQINVFGRPTPPPAPPSVHNNSDSTH</sequence>
<dbReference type="InterPro" id="IPR036322">
    <property type="entry name" value="WD40_repeat_dom_sf"/>
</dbReference>
<keyword evidence="1" id="KW-0853">WD repeat</keyword>
<evidence type="ECO:0000256" key="1">
    <source>
        <dbReference type="ARBA" id="ARBA00022574"/>
    </source>
</evidence>
<dbReference type="Gene3D" id="2.130.10.10">
    <property type="entry name" value="YVTN repeat-like/Quinoprotein amine dehydrogenase"/>
    <property type="match status" value="1"/>
</dbReference>
<feature type="compositionally biased region" description="Polar residues" evidence="3">
    <location>
        <begin position="653"/>
        <end position="674"/>
    </location>
</feature>
<dbReference type="GO" id="GO:0045013">
    <property type="term" value="P:carbon catabolite repression of transcription"/>
    <property type="evidence" value="ECO:0007669"/>
    <property type="project" value="TreeGrafter"/>
</dbReference>
<dbReference type="InterPro" id="IPR001680">
    <property type="entry name" value="WD40_rpt"/>
</dbReference>
<protein>
    <submittedName>
        <fullName evidence="4">Uncharacterized protein</fullName>
    </submittedName>
</protein>
<dbReference type="PANTHER" id="PTHR14107:SF16">
    <property type="entry name" value="AT02583P"/>
    <property type="match status" value="1"/>
</dbReference>
<feature type="region of interest" description="Disordered" evidence="3">
    <location>
        <begin position="653"/>
        <end position="700"/>
    </location>
</feature>
<evidence type="ECO:0000313" key="4">
    <source>
        <dbReference type="EMBL" id="KAA1112255.1"/>
    </source>
</evidence>
<dbReference type="InterPro" id="IPR015943">
    <property type="entry name" value="WD40/YVTN_repeat-like_dom_sf"/>
</dbReference>
<feature type="compositionally biased region" description="Polar residues" evidence="3">
    <location>
        <begin position="255"/>
        <end position="274"/>
    </location>
</feature>
<dbReference type="Pfam" id="PF00400">
    <property type="entry name" value="WD40"/>
    <property type="match status" value="3"/>
</dbReference>
<organism evidence="4 5">
    <name type="scientific">Puccinia graminis f. sp. tritici</name>
    <dbReference type="NCBI Taxonomy" id="56615"/>
    <lineage>
        <taxon>Eukaryota</taxon>
        <taxon>Fungi</taxon>
        <taxon>Dikarya</taxon>
        <taxon>Basidiomycota</taxon>
        <taxon>Pucciniomycotina</taxon>
        <taxon>Pucciniomycetes</taxon>
        <taxon>Pucciniales</taxon>
        <taxon>Pucciniaceae</taxon>
        <taxon>Puccinia</taxon>
    </lineage>
</organism>
<dbReference type="SMART" id="SM00320">
    <property type="entry name" value="WD40"/>
    <property type="match status" value="5"/>
</dbReference>
<dbReference type="SUPFAM" id="SSF50978">
    <property type="entry name" value="WD40 repeat-like"/>
    <property type="match status" value="1"/>
</dbReference>
<accession>A0A5B0QGI5</accession>
<feature type="region of interest" description="Disordered" evidence="3">
    <location>
        <begin position="170"/>
        <end position="231"/>
    </location>
</feature>
<dbReference type="Proteomes" id="UP000325313">
    <property type="component" value="Unassembled WGS sequence"/>
</dbReference>
<feature type="compositionally biased region" description="Low complexity" evidence="3">
    <location>
        <begin position="677"/>
        <end position="690"/>
    </location>
</feature>
<evidence type="ECO:0000256" key="2">
    <source>
        <dbReference type="ARBA" id="ARBA00022737"/>
    </source>
</evidence>
<feature type="compositionally biased region" description="Polar residues" evidence="3">
    <location>
        <begin position="219"/>
        <end position="230"/>
    </location>
</feature>
<feature type="region of interest" description="Disordered" evidence="3">
    <location>
        <begin position="28"/>
        <end position="92"/>
    </location>
</feature>
<reference evidence="4 5" key="1">
    <citation type="submission" date="2019-05" db="EMBL/GenBank/DDBJ databases">
        <title>Emergence of the Ug99 lineage of the wheat stem rust pathogen through somatic hybridization.</title>
        <authorList>
            <person name="Li F."/>
            <person name="Upadhyaya N.M."/>
            <person name="Sperschneider J."/>
            <person name="Matny O."/>
            <person name="Nguyen-Phuc H."/>
            <person name="Mago R."/>
            <person name="Raley C."/>
            <person name="Miller M.E."/>
            <person name="Silverstein K.A.T."/>
            <person name="Henningsen E."/>
            <person name="Hirsch C.D."/>
            <person name="Visser B."/>
            <person name="Pretorius Z.A."/>
            <person name="Steffenson B.J."/>
            <person name="Schwessinger B."/>
            <person name="Dodds P.N."/>
            <person name="Figueroa M."/>
        </authorList>
    </citation>
    <scope>NUCLEOTIDE SEQUENCE [LARGE SCALE GENOMIC DNA]</scope>
    <source>
        <strain evidence="4 5">Ug99</strain>
    </source>
</reference>
<dbReference type="GO" id="GO:0051286">
    <property type="term" value="C:cell tip"/>
    <property type="evidence" value="ECO:0007669"/>
    <property type="project" value="TreeGrafter"/>
</dbReference>
<feature type="region of interest" description="Disordered" evidence="3">
    <location>
        <begin position="449"/>
        <end position="493"/>
    </location>
</feature>
<dbReference type="PANTHER" id="PTHR14107">
    <property type="entry name" value="WD REPEAT PROTEIN"/>
    <property type="match status" value="1"/>
</dbReference>
<proteinExistence type="predicted"/>
<feature type="compositionally biased region" description="Low complexity" evidence="3">
    <location>
        <begin position="49"/>
        <end position="83"/>
    </location>
</feature>
<feature type="compositionally biased region" description="Low complexity" evidence="3">
    <location>
        <begin position="459"/>
        <end position="475"/>
    </location>
</feature>
<evidence type="ECO:0000313" key="5">
    <source>
        <dbReference type="Proteomes" id="UP000325313"/>
    </source>
</evidence>
<evidence type="ECO:0000256" key="3">
    <source>
        <dbReference type="SAM" id="MobiDB-lite"/>
    </source>
</evidence>
<feature type="region of interest" description="Disordered" evidence="3">
    <location>
        <begin position="247"/>
        <end position="277"/>
    </location>
</feature>
<feature type="compositionally biased region" description="Low complexity" evidence="3">
    <location>
        <begin position="187"/>
        <end position="218"/>
    </location>
</feature>
<comment type="caution">
    <text evidence="4">The sequence shown here is derived from an EMBL/GenBank/DDBJ whole genome shotgun (WGS) entry which is preliminary data.</text>
</comment>
<dbReference type="InterPro" id="IPR051362">
    <property type="entry name" value="WD_repeat_creC_regulators"/>
</dbReference>
<gene>
    <name evidence="4" type="ORF">PGTUg99_012963</name>
</gene>
<keyword evidence="2" id="KW-0677">Repeat</keyword>
<dbReference type="AlphaFoldDB" id="A0A5B0QGI5"/>
<dbReference type="EMBL" id="VDEP01000280">
    <property type="protein sequence ID" value="KAA1112255.1"/>
    <property type="molecule type" value="Genomic_DNA"/>
</dbReference>
<dbReference type="GO" id="GO:0005634">
    <property type="term" value="C:nucleus"/>
    <property type="evidence" value="ECO:0007669"/>
    <property type="project" value="TreeGrafter"/>
</dbReference>